<accession>A0ABQ3A4N2</accession>
<feature type="binding site" evidence="9">
    <location>
        <position position="71"/>
    </location>
    <ligand>
        <name>4-amino-2-methyl-5-(diphosphooxymethyl)pyrimidine</name>
        <dbReference type="ChEBI" id="CHEBI:57841"/>
    </ligand>
</feature>
<keyword evidence="2 9" id="KW-0808">Transferase</keyword>
<comment type="caution">
    <text evidence="13">The sequence shown here is derived from an EMBL/GenBank/DDBJ whole genome shotgun (WGS) entry which is preliminary data.</text>
</comment>
<dbReference type="InterPro" id="IPR034291">
    <property type="entry name" value="TMP_synthase"/>
</dbReference>
<feature type="binding site" evidence="9">
    <location>
        <position position="91"/>
    </location>
    <ligand>
        <name>Mg(2+)</name>
        <dbReference type="ChEBI" id="CHEBI:18420"/>
    </ligand>
</feature>
<comment type="cofactor">
    <cofactor evidence="9">
        <name>Mg(2+)</name>
        <dbReference type="ChEBI" id="CHEBI:18420"/>
    </cofactor>
    <text evidence="9">Binds 1 Mg(2+) ion per subunit.</text>
</comment>
<evidence type="ECO:0000313" key="14">
    <source>
        <dbReference type="Proteomes" id="UP000621898"/>
    </source>
</evidence>
<keyword evidence="4 9" id="KW-0460">Magnesium</keyword>
<feature type="binding site" evidence="9">
    <location>
        <begin position="137"/>
        <end position="139"/>
    </location>
    <ligand>
        <name>2-[(2R,5Z)-2-carboxy-4-methylthiazol-5(2H)-ylidene]ethyl phosphate</name>
        <dbReference type="ChEBI" id="CHEBI:62899"/>
    </ligand>
</feature>
<feature type="binding site" evidence="9">
    <location>
        <position position="140"/>
    </location>
    <ligand>
        <name>4-amino-2-methyl-5-(diphosphooxymethyl)pyrimidine</name>
        <dbReference type="ChEBI" id="CHEBI:57841"/>
    </ligand>
</feature>
<proteinExistence type="inferred from homology"/>
<comment type="function">
    <text evidence="9">Condenses 4-methyl-5-(beta-hydroxyethyl)thiazole monophosphate (THZ-P) and 2-methyl-4-amino-5-hydroxymethyl pyrimidine pyrophosphate (HMP-PP) to form thiamine monophosphate (TMP).</text>
</comment>
<evidence type="ECO:0000256" key="4">
    <source>
        <dbReference type="ARBA" id="ARBA00022842"/>
    </source>
</evidence>
<evidence type="ECO:0000256" key="5">
    <source>
        <dbReference type="ARBA" id="ARBA00022977"/>
    </source>
</evidence>
<evidence type="ECO:0000256" key="1">
    <source>
        <dbReference type="ARBA" id="ARBA00005165"/>
    </source>
</evidence>
<organism evidence="13 14">
    <name type="scientific">Rhodanobacter panaciterrae</name>
    <dbReference type="NCBI Taxonomy" id="490572"/>
    <lineage>
        <taxon>Bacteria</taxon>
        <taxon>Pseudomonadati</taxon>
        <taxon>Pseudomonadota</taxon>
        <taxon>Gammaproteobacteria</taxon>
        <taxon>Lysobacterales</taxon>
        <taxon>Rhodanobacteraceae</taxon>
        <taxon>Rhodanobacter</taxon>
    </lineage>
</organism>
<evidence type="ECO:0000256" key="9">
    <source>
        <dbReference type="HAMAP-Rule" id="MF_00097"/>
    </source>
</evidence>
<evidence type="ECO:0000256" key="6">
    <source>
        <dbReference type="ARBA" id="ARBA00047334"/>
    </source>
</evidence>
<gene>
    <name evidence="9 13" type="primary">thiE</name>
    <name evidence="13" type="ORF">GCM10008098_30540</name>
</gene>
<keyword evidence="14" id="KW-1185">Reference proteome</keyword>
<dbReference type="Gene3D" id="3.20.20.70">
    <property type="entry name" value="Aldolase class I"/>
    <property type="match status" value="1"/>
</dbReference>
<evidence type="ECO:0000256" key="8">
    <source>
        <dbReference type="ARBA" id="ARBA00047883"/>
    </source>
</evidence>
<dbReference type="InterPro" id="IPR036206">
    <property type="entry name" value="ThiamineP_synth_sf"/>
</dbReference>
<comment type="caution">
    <text evidence="9">Lacks conserved residue(s) required for the propagation of feature annotation.</text>
</comment>
<evidence type="ECO:0000256" key="11">
    <source>
        <dbReference type="RuleBase" id="RU004253"/>
    </source>
</evidence>
<evidence type="ECO:0000259" key="12">
    <source>
        <dbReference type="Pfam" id="PF02581"/>
    </source>
</evidence>
<dbReference type="InterPro" id="IPR022998">
    <property type="entry name" value="ThiamineP_synth_TenI"/>
</dbReference>
<dbReference type="NCBIfam" id="TIGR00693">
    <property type="entry name" value="thiE"/>
    <property type="match status" value="1"/>
</dbReference>
<dbReference type="Pfam" id="PF02581">
    <property type="entry name" value="TMP-TENI"/>
    <property type="match status" value="1"/>
</dbReference>
<feature type="binding site" evidence="9">
    <location>
        <position position="166"/>
    </location>
    <ligand>
        <name>2-[(2R,5Z)-2-carboxy-4-methylthiazol-5(2H)-ylidene]ethyl phosphate</name>
        <dbReference type="ChEBI" id="CHEBI:62899"/>
    </ligand>
</feature>
<dbReference type="InterPro" id="IPR013785">
    <property type="entry name" value="Aldolase_TIM"/>
</dbReference>
<dbReference type="CDD" id="cd00564">
    <property type="entry name" value="TMP_TenI"/>
    <property type="match status" value="1"/>
</dbReference>
<feature type="binding site" evidence="9">
    <location>
        <position position="110"/>
    </location>
    <ligand>
        <name>4-amino-2-methyl-5-(diphosphooxymethyl)pyrimidine</name>
        <dbReference type="ChEBI" id="CHEBI:57841"/>
    </ligand>
</feature>
<dbReference type="Proteomes" id="UP000621898">
    <property type="component" value="Unassembled WGS sequence"/>
</dbReference>
<evidence type="ECO:0000256" key="2">
    <source>
        <dbReference type="ARBA" id="ARBA00022679"/>
    </source>
</evidence>
<comment type="catalytic activity">
    <reaction evidence="6 9 10">
        <text>4-methyl-5-(2-phosphooxyethyl)-thiazole + 4-amino-2-methyl-5-(diphosphooxymethyl)pyrimidine + H(+) = thiamine phosphate + diphosphate</text>
        <dbReference type="Rhea" id="RHEA:22328"/>
        <dbReference type="ChEBI" id="CHEBI:15378"/>
        <dbReference type="ChEBI" id="CHEBI:33019"/>
        <dbReference type="ChEBI" id="CHEBI:37575"/>
        <dbReference type="ChEBI" id="CHEBI:57841"/>
        <dbReference type="ChEBI" id="CHEBI:58296"/>
        <dbReference type="EC" id="2.5.1.3"/>
    </reaction>
</comment>
<dbReference type="PANTHER" id="PTHR20857:SF15">
    <property type="entry name" value="THIAMINE-PHOSPHATE SYNTHASE"/>
    <property type="match status" value="1"/>
</dbReference>
<dbReference type="EC" id="2.5.1.3" evidence="9"/>
<dbReference type="RefSeq" id="WP_189442500.1">
    <property type="nucleotide sequence ID" value="NZ_BMXT01000005.1"/>
</dbReference>
<evidence type="ECO:0000313" key="13">
    <source>
        <dbReference type="EMBL" id="GGY35200.1"/>
    </source>
</evidence>
<comment type="similarity">
    <text evidence="9 10">Belongs to the thiamine-phosphate synthase family.</text>
</comment>
<dbReference type="HAMAP" id="MF_00097">
    <property type="entry name" value="TMP_synthase"/>
    <property type="match status" value="1"/>
</dbReference>
<feature type="domain" description="Thiamine phosphate synthase/TenI" evidence="12">
    <location>
        <begin position="12"/>
        <end position="189"/>
    </location>
</feature>
<dbReference type="SUPFAM" id="SSF51391">
    <property type="entry name" value="Thiamin phosphate synthase"/>
    <property type="match status" value="1"/>
</dbReference>
<keyword evidence="5 9" id="KW-0784">Thiamine biosynthesis</keyword>
<evidence type="ECO:0000256" key="7">
    <source>
        <dbReference type="ARBA" id="ARBA00047851"/>
    </source>
</evidence>
<name>A0ABQ3A4N2_9GAMM</name>
<comment type="pathway">
    <text evidence="1 9 11">Cofactor biosynthesis; thiamine diphosphate biosynthesis; thiamine phosphate from 4-amino-2-methyl-5-diphosphomethylpyrimidine and 4-methyl-5-(2-phosphoethyl)-thiazole: step 1/1.</text>
</comment>
<dbReference type="EMBL" id="BMXT01000005">
    <property type="protein sequence ID" value="GGY35200.1"/>
    <property type="molecule type" value="Genomic_DNA"/>
</dbReference>
<feature type="binding site" evidence="9">
    <location>
        <begin position="186"/>
        <end position="187"/>
    </location>
    <ligand>
        <name>2-[(2R,5Z)-2-carboxy-4-methylthiazol-5(2H)-ylidene]ethyl phosphate</name>
        <dbReference type="ChEBI" id="CHEBI:62899"/>
    </ligand>
</feature>
<evidence type="ECO:0000256" key="3">
    <source>
        <dbReference type="ARBA" id="ARBA00022723"/>
    </source>
</evidence>
<protein>
    <recommendedName>
        <fullName evidence="9">Thiamine-phosphate synthase</fullName>
        <shortName evidence="9">TP synthase</shortName>
        <shortName evidence="9">TPS</shortName>
        <ecNumber evidence="9">2.5.1.3</ecNumber>
    </recommendedName>
    <alternativeName>
        <fullName evidence="9">Thiamine-phosphate pyrophosphorylase</fullName>
        <shortName evidence="9">TMP pyrophosphorylase</shortName>
        <shortName evidence="9">TMP-PPase</shortName>
    </alternativeName>
</protein>
<reference evidence="14" key="1">
    <citation type="journal article" date="2019" name="Int. J. Syst. Evol. Microbiol.">
        <title>The Global Catalogue of Microorganisms (GCM) 10K type strain sequencing project: providing services to taxonomists for standard genome sequencing and annotation.</title>
        <authorList>
            <consortium name="The Broad Institute Genomics Platform"/>
            <consortium name="The Broad Institute Genome Sequencing Center for Infectious Disease"/>
            <person name="Wu L."/>
            <person name="Ma J."/>
        </authorList>
    </citation>
    <scope>NUCLEOTIDE SEQUENCE [LARGE SCALE GENOMIC DNA]</scope>
    <source>
        <strain evidence="14">KCTC 22232</strain>
    </source>
</reference>
<comment type="catalytic activity">
    <reaction evidence="7 9 10">
        <text>2-(2-carboxy-4-methylthiazol-5-yl)ethyl phosphate + 4-amino-2-methyl-5-(diphosphooxymethyl)pyrimidine + 2 H(+) = thiamine phosphate + CO2 + diphosphate</text>
        <dbReference type="Rhea" id="RHEA:47848"/>
        <dbReference type="ChEBI" id="CHEBI:15378"/>
        <dbReference type="ChEBI" id="CHEBI:16526"/>
        <dbReference type="ChEBI" id="CHEBI:33019"/>
        <dbReference type="ChEBI" id="CHEBI:37575"/>
        <dbReference type="ChEBI" id="CHEBI:57841"/>
        <dbReference type="ChEBI" id="CHEBI:62890"/>
        <dbReference type="EC" id="2.5.1.3"/>
    </reaction>
</comment>
<comment type="catalytic activity">
    <reaction evidence="8 9 10">
        <text>2-[(2R,5Z)-2-carboxy-4-methylthiazol-5(2H)-ylidene]ethyl phosphate + 4-amino-2-methyl-5-(diphosphooxymethyl)pyrimidine + 2 H(+) = thiamine phosphate + CO2 + diphosphate</text>
        <dbReference type="Rhea" id="RHEA:47844"/>
        <dbReference type="ChEBI" id="CHEBI:15378"/>
        <dbReference type="ChEBI" id="CHEBI:16526"/>
        <dbReference type="ChEBI" id="CHEBI:33019"/>
        <dbReference type="ChEBI" id="CHEBI:37575"/>
        <dbReference type="ChEBI" id="CHEBI:57841"/>
        <dbReference type="ChEBI" id="CHEBI:62899"/>
        <dbReference type="EC" id="2.5.1.3"/>
    </reaction>
</comment>
<dbReference type="PANTHER" id="PTHR20857">
    <property type="entry name" value="THIAMINE-PHOSPHATE PYROPHOSPHORYLASE"/>
    <property type="match status" value="1"/>
</dbReference>
<sequence length="214" mass="22428">MNTFAAWPGRGLYAITDGPRPDLLEVVAQALAGGARLLQYRDESTDAPRRHAEATAVLKLCQASGVPLIIDSDIDLARTVGAQGVHLSGTDDDIGAVRTELGEHAILGVSCRGSLQRAQEAARAGASYISFGTFFHSPTKPLAPRVSIDLLRQSAALGLPRVAIGGITPDNGAALVEAGAEYLAVISAVFGATDVRATAQRFTDLYPSDQEQPH</sequence>
<evidence type="ECO:0000256" key="10">
    <source>
        <dbReference type="RuleBase" id="RU003826"/>
    </source>
</evidence>
<keyword evidence="3 9" id="KW-0479">Metal-binding</keyword>
<feature type="binding site" evidence="9">
    <location>
        <begin position="39"/>
        <end position="43"/>
    </location>
    <ligand>
        <name>4-amino-2-methyl-5-(diphosphooxymethyl)pyrimidine</name>
        <dbReference type="ChEBI" id="CHEBI:57841"/>
    </ligand>
</feature>